<organism evidence="1 2">
    <name type="scientific">Malacoplasma iowae DK-CPA</name>
    <dbReference type="NCBI Taxonomy" id="1394179"/>
    <lineage>
        <taxon>Bacteria</taxon>
        <taxon>Bacillati</taxon>
        <taxon>Mycoplasmatota</taxon>
        <taxon>Mycoplasmoidales</taxon>
        <taxon>Mycoplasmoidaceae</taxon>
        <taxon>Malacoplasma</taxon>
    </lineage>
</organism>
<dbReference type="AlphaFoldDB" id="A0A084U374"/>
<proteinExistence type="predicted"/>
<gene>
    <name evidence="1" type="ORF">P271_243</name>
</gene>
<dbReference type="RefSeq" id="WP_144240904.1">
    <property type="nucleotide sequence ID" value="NZ_AWQU01000084.1"/>
</dbReference>
<dbReference type="EMBL" id="AWQU01000084">
    <property type="protein sequence ID" value="KFB07410.1"/>
    <property type="molecule type" value="Genomic_DNA"/>
</dbReference>
<dbReference type="Proteomes" id="UP000028523">
    <property type="component" value="Unassembled WGS sequence"/>
</dbReference>
<dbReference type="NCBIfam" id="NF045696">
    <property type="entry name" value="MG075_fam"/>
    <property type="match status" value="1"/>
</dbReference>
<accession>A0A084U374</accession>
<evidence type="ECO:0000313" key="2">
    <source>
        <dbReference type="Proteomes" id="UP000028523"/>
    </source>
</evidence>
<dbReference type="PROSITE" id="PS51257">
    <property type="entry name" value="PROKAR_LIPOPROTEIN"/>
    <property type="match status" value="1"/>
</dbReference>
<protein>
    <submittedName>
        <fullName evidence="1">Putative lipoprotein</fullName>
    </submittedName>
</protein>
<evidence type="ECO:0000313" key="1">
    <source>
        <dbReference type="EMBL" id="KFB07410.1"/>
    </source>
</evidence>
<reference evidence="1 2" key="1">
    <citation type="journal article" date="2014" name="PLoS ONE">
        <title>Reduction of Hydrogen Peroxide Accumulation and Toxicity by a Catalase from Mycoplasma iowae.</title>
        <authorList>
            <person name="Pritchard R.E."/>
            <person name="Prassinos A.J."/>
            <person name="Osborne J.D."/>
            <person name="Raviv Z."/>
            <person name="Balish M.F."/>
        </authorList>
    </citation>
    <scope>NUCLEOTIDE SEQUENCE [LARGE SCALE GENOMIC DNA]</scope>
    <source>
        <strain evidence="1 2">DK-CPA</strain>
    </source>
</reference>
<keyword evidence="1" id="KW-0449">Lipoprotein</keyword>
<sequence length="854" mass="97260">MKFKKTLITTILGSTMLAGSITGFVSCSQQVKSNLANEISTTPSNDDKSHNIGFDQNIFNDINLEKPNYQPIDSNEYKLLMNFDDFNKNFTFDTVNILEDGLKTDIANYVYNMWVSSDKKLEIKLFKDFTYKYDKENKTISFEISLVVTNKTNNVKYFSFSGKDYYVPENHSSNLNIKVDSQKVNFYFIESNSTNKELGWKVDNVQINFLDQKSTVNNFSLALPNVGLHSLPYSINGVTSKNNYLDAEKEWDKYYFDQNQYRTYLENYLMDTTKMSIGLIGSSGNLLNSIANNPSLKDFLSGDGGSELINLLVYSNVIDKNISEFLKDLINPEVPLTIAIQNNVDAIAKFVTNNFDSDLVSEDLIKDILSIISPNMSESQKEQIESLLSIIPENLSFIKNIVDLVFENKTSWDILEYVLTNYSQNIVDNVGEITNNKDLVNDIIKLLQSLITKNESGTYQGILDVLSNQKILLKSLINAIFNLFGMGNSFGTLFDDLYTNNDKITVTNIQTALRDSIIPLTRFLGSSSNYKIENSYIKNLEFNGNKISYEYQIKFVFSTNFKFNLKPIYALLPNSINYNNIPIPVSLVLTYLPEWIEFGVDDSISLTFKSENNEVYKTPIKNADGSYTMGYTIPQNVKFEMNLPKAVQSIVGQYTYQIAWVNTLPWDFITSFLKTLVLKDYEFFDTVKLTNPQYVISNYEEEQYISDYHVSWKNITAQEINNLFNYVDPGANKGKTYHVKSKPSLWKFEGNISGDQPTIKQENYQTILNSVLSFSNSVSNLPENLKPVVSIVPVINGNIKAFGSIASAELTLKTIKVSVFFPFKILDTTNWDQTSKSGQVSFTNLFTKEFQFTK</sequence>
<keyword evidence="2" id="KW-1185">Reference proteome</keyword>
<comment type="caution">
    <text evidence="1">The sequence shown here is derived from an EMBL/GenBank/DDBJ whole genome shotgun (WGS) entry which is preliminary data.</text>
</comment>
<name>A0A084U374_MALIO</name>
<dbReference type="InterPro" id="IPR054689">
    <property type="entry name" value="MG075-like"/>
</dbReference>